<evidence type="ECO:0000259" key="1">
    <source>
        <dbReference type="Pfam" id="PF01593"/>
    </source>
</evidence>
<reference evidence="2 3" key="1">
    <citation type="submission" date="2024-09" db="EMBL/GenBank/DDBJ databases">
        <authorList>
            <person name="Sun Q."/>
            <person name="Mori K."/>
        </authorList>
    </citation>
    <scope>NUCLEOTIDE SEQUENCE [LARGE SCALE GENOMIC DNA]</scope>
    <source>
        <strain evidence="2 3">CCM 8545</strain>
    </source>
</reference>
<dbReference type="Gene3D" id="3.90.660.10">
    <property type="match status" value="1"/>
</dbReference>
<dbReference type="Pfam" id="PF01593">
    <property type="entry name" value="Amino_oxidase"/>
    <property type="match status" value="1"/>
</dbReference>
<dbReference type="SUPFAM" id="SSF51905">
    <property type="entry name" value="FAD/NAD(P)-binding domain"/>
    <property type="match status" value="1"/>
</dbReference>
<dbReference type="Gene3D" id="3.50.50.60">
    <property type="entry name" value="FAD/NAD(P)-binding domain"/>
    <property type="match status" value="1"/>
</dbReference>
<dbReference type="InterPro" id="IPR002937">
    <property type="entry name" value="Amino_oxidase"/>
</dbReference>
<keyword evidence="3" id="KW-1185">Reference proteome</keyword>
<dbReference type="EMBL" id="JBHLXE010000016">
    <property type="protein sequence ID" value="MFC0178827.1"/>
    <property type="molecule type" value="Genomic_DNA"/>
</dbReference>
<dbReference type="PANTHER" id="PTHR16128">
    <property type="entry name" value="FAD/NAD(P)-BINDING OXIDOREDUCTASE FAMILY PROTEIN"/>
    <property type="match status" value="1"/>
</dbReference>
<name>A0ABV6C8B2_9GAMM</name>
<evidence type="ECO:0000313" key="3">
    <source>
        <dbReference type="Proteomes" id="UP001589758"/>
    </source>
</evidence>
<dbReference type="Pfam" id="PF13450">
    <property type="entry name" value="NAD_binding_8"/>
    <property type="match status" value="1"/>
</dbReference>
<proteinExistence type="predicted"/>
<dbReference type="RefSeq" id="WP_385875815.1">
    <property type="nucleotide sequence ID" value="NZ_JBHLXE010000016.1"/>
</dbReference>
<comment type="caution">
    <text evidence="2">The sequence shown here is derived from an EMBL/GenBank/DDBJ whole genome shotgun (WGS) entry which is preliminary data.</text>
</comment>
<gene>
    <name evidence="2" type="ORF">ACFFIT_01730</name>
</gene>
<organism evidence="2 3">
    <name type="scientific">Thorsellia kenyensis</name>
    <dbReference type="NCBI Taxonomy" id="1549888"/>
    <lineage>
        <taxon>Bacteria</taxon>
        <taxon>Pseudomonadati</taxon>
        <taxon>Pseudomonadota</taxon>
        <taxon>Gammaproteobacteria</taxon>
        <taxon>Enterobacterales</taxon>
        <taxon>Thorselliaceae</taxon>
        <taxon>Thorsellia</taxon>
    </lineage>
</organism>
<evidence type="ECO:0000313" key="2">
    <source>
        <dbReference type="EMBL" id="MFC0178827.1"/>
    </source>
</evidence>
<protein>
    <submittedName>
        <fullName evidence="2">NAD(P)/FAD-dependent oxidoreductase</fullName>
    </submittedName>
</protein>
<dbReference type="Proteomes" id="UP001589758">
    <property type="component" value="Unassembled WGS sequence"/>
</dbReference>
<feature type="domain" description="Amine oxidase" evidence="1">
    <location>
        <begin position="111"/>
        <end position="324"/>
    </location>
</feature>
<sequence>MKKNHIAIIGAGLTGLLLAQKLKNFANITLFEKSRGVGGRLATRRNTSTTFDHGAQYFTARNTQFKAWLAPLINQNLVTQWHPKYALFDGFNLISTQWPSIEPRYIATPSMNTLAKYLASEYHILNNVHIDKIYRDTQWTLKDTHQNIYSNFDWIILAIPSHQALHFIDKNSFFYEDLAKIKMTPCFSAMLEFNHPLDSAFDCAHIKNHDIAWLALNHTKPGRSSAPTLIVQSSAKYSEQCIDMKKEDVLEDLIHKVTSFLPFNSDSIIHKDIHLWRYANNQDFSTSKLLVDCDTNLAIAGDFCSGGRVEGAFDSAMKTADIILNKLK</sequence>
<dbReference type="PANTHER" id="PTHR16128:SF5">
    <property type="entry name" value="FAD_NAD(P)-BINDING OXIDOREDUCTASE FAMILY PROTEIN"/>
    <property type="match status" value="1"/>
</dbReference>
<accession>A0ABV6C8B2</accession>
<dbReference type="InterPro" id="IPR036188">
    <property type="entry name" value="FAD/NAD-bd_sf"/>
</dbReference>